<name>A0A1J5SA89_9ZZZZ</name>
<reference evidence="1" key="1">
    <citation type="submission" date="2016-10" db="EMBL/GenBank/DDBJ databases">
        <title>Sequence of Gallionella enrichment culture.</title>
        <authorList>
            <person name="Poehlein A."/>
            <person name="Muehling M."/>
            <person name="Daniel R."/>
        </authorList>
    </citation>
    <scope>NUCLEOTIDE SEQUENCE</scope>
</reference>
<dbReference type="InterPro" id="IPR047794">
    <property type="entry name" value="C45_proenzyme-like"/>
</dbReference>
<dbReference type="PANTHER" id="PTHR28583">
    <property type="entry name" value="ACID AMIDASE"/>
    <property type="match status" value="1"/>
</dbReference>
<dbReference type="EMBL" id="MLJW01000137">
    <property type="protein sequence ID" value="OIQ97157.1"/>
    <property type="molecule type" value="Genomic_DNA"/>
</dbReference>
<organism evidence="1">
    <name type="scientific">mine drainage metagenome</name>
    <dbReference type="NCBI Taxonomy" id="410659"/>
    <lineage>
        <taxon>unclassified sequences</taxon>
        <taxon>metagenomes</taxon>
        <taxon>ecological metagenomes</taxon>
    </lineage>
</organism>
<dbReference type="GO" id="GO:0017040">
    <property type="term" value="F:N-acylsphingosine amidohydrolase activity"/>
    <property type="evidence" value="ECO:0007669"/>
    <property type="project" value="TreeGrafter"/>
</dbReference>
<dbReference type="NCBIfam" id="NF040521">
    <property type="entry name" value="C45_proenzyme"/>
    <property type="match status" value="1"/>
</dbReference>
<proteinExistence type="predicted"/>
<dbReference type="Gene3D" id="3.60.60.10">
    <property type="entry name" value="Penicillin V Acylase, Chain A"/>
    <property type="match status" value="1"/>
</dbReference>
<dbReference type="AlphaFoldDB" id="A0A1J5SA89"/>
<dbReference type="PANTHER" id="PTHR28583:SF1">
    <property type="entry name" value="ACID CERAMIDASE"/>
    <property type="match status" value="1"/>
</dbReference>
<evidence type="ECO:0008006" key="2">
    <source>
        <dbReference type="Google" id="ProtNLM"/>
    </source>
</evidence>
<gene>
    <name evidence="1" type="ORF">GALL_208570</name>
</gene>
<sequence length="322" mass="34651">MKGLPDIPQIDLGRDGAAALARAFPERLRDLVCQARRRYTGLGLGLADRMAHRWLAAAANPYLAEIEAVAAQAGCSGVYLLNTSYDMACTSAVVPSKDGGFRLVRVLDWKLHGLGRSLVLARQEGPAGPFHSLTWPGYAGVLTGIATGRFAAAINQAPRGGGVGQRLVGRVQVWRRGGLPPAHLLRQVFETAPDYETARRLLIETRIAVPAIFVLAGCGSSDGCVIERTPFEAAVRPAPAAVANHWVSMARPGKPRGIDSHGRQRAMERLLKHPPNHFHWLAPPVLNKDTRLVALADPATGFLRAQGFEKTGAVTRPLNIDL</sequence>
<accession>A0A1J5SA89</accession>
<protein>
    <recommendedName>
        <fullName evidence="2">Acyl-coenzyme A:6-aminopenicillanic acid acyl-transferase</fullName>
    </recommendedName>
</protein>
<comment type="caution">
    <text evidence="1">The sequence shown here is derived from an EMBL/GenBank/DDBJ whole genome shotgun (WGS) entry which is preliminary data.</text>
</comment>
<evidence type="ECO:0000313" key="1">
    <source>
        <dbReference type="EMBL" id="OIQ97157.1"/>
    </source>
</evidence>